<gene>
    <name evidence="1" type="ORF">PCL1606_26350</name>
</gene>
<dbReference type="OrthoDB" id="7004103at2"/>
<evidence type="ECO:0000313" key="2">
    <source>
        <dbReference type="Proteomes" id="UP000032748"/>
    </source>
</evidence>
<dbReference type="EMBL" id="CP011110">
    <property type="protein sequence ID" value="AKA24086.1"/>
    <property type="molecule type" value="Genomic_DNA"/>
</dbReference>
<dbReference type="KEGG" id="pcz:PCL1606_26350"/>
<dbReference type="AlphaFoldDB" id="A0A0D5XYC5"/>
<reference evidence="1 2" key="1">
    <citation type="journal article" date="2015" name="Mol. Plant Microbe Interact.">
        <title>Comparative Genomic Analysis of Pseudomonas chlororaphis PCL1606 Reveals New Insight into Antifungal Compounds Involved in Biocontrol.</title>
        <authorList>
            <person name="Calderon C.E."/>
            <person name="Ramos C."/>
            <person name="de Vicente A."/>
            <person name="Cazorla F.M."/>
        </authorList>
    </citation>
    <scope>NUCLEOTIDE SEQUENCE [LARGE SCALE GENOMIC DNA]</scope>
    <source>
        <strain evidence="1 2">PCL1606</strain>
    </source>
</reference>
<proteinExistence type="predicted"/>
<name>A0A0D5XYC5_9PSED</name>
<protein>
    <submittedName>
        <fullName evidence="1">Uncharacterized protein</fullName>
    </submittedName>
</protein>
<dbReference type="Proteomes" id="UP000032748">
    <property type="component" value="Chromosome"/>
</dbReference>
<sequence>MYDDTKVQAFSAFHDLLTSPEIRMDAREQYDELLRMVDHFREKGIIDLDERKAMIEVATVAYARAVEGVGSGT</sequence>
<evidence type="ECO:0000313" key="1">
    <source>
        <dbReference type="EMBL" id="AKA24086.1"/>
    </source>
</evidence>
<organism evidence="1 2">
    <name type="scientific">Pseudomonas chlororaphis</name>
    <dbReference type="NCBI Taxonomy" id="587753"/>
    <lineage>
        <taxon>Bacteria</taxon>
        <taxon>Pseudomonadati</taxon>
        <taxon>Pseudomonadota</taxon>
        <taxon>Gammaproteobacteria</taxon>
        <taxon>Pseudomonadales</taxon>
        <taxon>Pseudomonadaceae</taxon>
        <taxon>Pseudomonas</taxon>
    </lineage>
</organism>
<accession>A0A0D5XYC5</accession>
<dbReference type="PATRIC" id="fig|587753.10.peg.2627"/>
<dbReference type="RefSeq" id="WP_044463524.1">
    <property type="nucleotide sequence ID" value="NZ_CP011110.1"/>
</dbReference>